<evidence type="ECO:0000256" key="2">
    <source>
        <dbReference type="ARBA" id="ARBA00022801"/>
    </source>
</evidence>
<dbReference type="SMART" id="SM00490">
    <property type="entry name" value="HELICc"/>
    <property type="match status" value="1"/>
</dbReference>
<feature type="compositionally biased region" description="Polar residues" evidence="4">
    <location>
        <begin position="576"/>
        <end position="588"/>
    </location>
</feature>
<comment type="caution">
    <text evidence="6">The sequence shown here is derived from an EMBL/GenBank/DDBJ whole genome shotgun (WGS) entry which is preliminary data.</text>
</comment>
<accession>A0A8J5M9E2</accession>
<feature type="domain" description="Helicase C-terminal" evidence="5">
    <location>
        <begin position="346"/>
        <end position="495"/>
    </location>
</feature>
<feature type="compositionally biased region" description="Basic and acidic residues" evidence="4">
    <location>
        <begin position="617"/>
        <end position="632"/>
    </location>
</feature>
<dbReference type="PANTHER" id="PTHR45626">
    <property type="entry name" value="TRANSCRIPTION TERMINATION FACTOR 2-RELATED"/>
    <property type="match status" value="1"/>
</dbReference>
<keyword evidence="7" id="KW-1185">Reference proteome</keyword>
<keyword evidence="1" id="KW-0547">Nucleotide-binding</keyword>
<dbReference type="AlphaFoldDB" id="A0A8J5M9E2"/>
<dbReference type="CDD" id="cd18793">
    <property type="entry name" value="SF2_C_SNF"/>
    <property type="match status" value="1"/>
</dbReference>
<dbReference type="CDD" id="cd16449">
    <property type="entry name" value="RING-HC"/>
    <property type="match status" value="2"/>
</dbReference>
<feature type="compositionally biased region" description="Basic residues" evidence="4">
    <location>
        <begin position="301"/>
        <end position="319"/>
    </location>
</feature>
<dbReference type="GO" id="GO:0005524">
    <property type="term" value="F:ATP binding"/>
    <property type="evidence" value="ECO:0007669"/>
    <property type="project" value="UniProtKB-KW"/>
</dbReference>
<evidence type="ECO:0000259" key="5">
    <source>
        <dbReference type="PROSITE" id="PS51194"/>
    </source>
</evidence>
<dbReference type="PROSITE" id="PS51194">
    <property type="entry name" value="HELICASE_CTER"/>
    <property type="match status" value="1"/>
</dbReference>
<feature type="compositionally biased region" description="Basic and acidic residues" evidence="4">
    <location>
        <begin position="488"/>
        <end position="509"/>
    </location>
</feature>
<gene>
    <name evidence="6" type="ORF">JG688_00004350</name>
</gene>
<dbReference type="GO" id="GO:0005634">
    <property type="term" value="C:nucleus"/>
    <property type="evidence" value="ECO:0007669"/>
    <property type="project" value="TreeGrafter"/>
</dbReference>
<dbReference type="PANTHER" id="PTHR45626:SF14">
    <property type="entry name" value="ATP-DEPENDENT DNA HELICASE (EUROFUNG)"/>
    <property type="match status" value="1"/>
</dbReference>
<dbReference type="Proteomes" id="UP000709295">
    <property type="component" value="Unassembled WGS sequence"/>
</dbReference>
<dbReference type="InterPro" id="IPR050628">
    <property type="entry name" value="SNF2_RAD54_helicase_TF"/>
</dbReference>
<organism evidence="6 7">
    <name type="scientific">Phytophthora aleatoria</name>
    <dbReference type="NCBI Taxonomy" id="2496075"/>
    <lineage>
        <taxon>Eukaryota</taxon>
        <taxon>Sar</taxon>
        <taxon>Stramenopiles</taxon>
        <taxon>Oomycota</taxon>
        <taxon>Peronosporomycetes</taxon>
        <taxon>Peronosporales</taxon>
        <taxon>Peronosporaceae</taxon>
        <taxon>Phytophthora</taxon>
    </lineage>
</organism>
<reference evidence="6" key="1">
    <citation type="submission" date="2021-01" db="EMBL/GenBank/DDBJ databases">
        <title>Phytophthora aleatoria, a newly-described species from Pinus radiata is distinct from Phytophthora cactorum isolates based on comparative genomics.</title>
        <authorList>
            <person name="Mcdougal R."/>
            <person name="Panda P."/>
            <person name="Williams N."/>
            <person name="Studholme D.J."/>
        </authorList>
    </citation>
    <scope>NUCLEOTIDE SEQUENCE</scope>
    <source>
        <strain evidence="6">NZFS 4037</strain>
    </source>
</reference>
<dbReference type="InterPro" id="IPR001650">
    <property type="entry name" value="Helicase_C-like"/>
</dbReference>
<evidence type="ECO:0000256" key="4">
    <source>
        <dbReference type="SAM" id="MobiDB-lite"/>
    </source>
</evidence>
<feature type="region of interest" description="Disordered" evidence="4">
    <location>
        <begin position="488"/>
        <end position="525"/>
    </location>
</feature>
<feature type="region of interest" description="Disordered" evidence="4">
    <location>
        <begin position="575"/>
        <end position="638"/>
    </location>
</feature>
<dbReference type="GO" id="GO:0006281">
    <property type="term" value="P:DNA repair"/>
    <property type="evidence" value="ECO:0007669"/>
    <property type="project" value="TreeGrafter"/>
</dbReference>
<evidence type="ECO:0000313" key="7">
    <source>
        <dbReference type="Proteomes" id="UP000709295"/>
    </source>
</evidence>
<keyword evidence="3" id="KW-0067">ATP-binding</keyword>
<evidence type="ECO:0000256" key="1">
    <source>
        <dbReference type="ARBA" id="ARBA00022741"/>
    </source>
</evidence>
<keyword evidence="2" id="KW-0378">Hydrolase</keyword>
<proteinExistence type="predicted"/>
<name>A0A8J5M9E2_9STRA</name>
<sequence length="659" mass="74219">MIRHTKESIRDFLPRPIRRTVVVDPSPDEFKLYNVIAENVRASLVITAIDVPKGSAHTLGDVHPDSLLHRKNHHGAGHVESDLAIAFMGGYAVDWAVKKEGVKKTIGKLRDAGVNDARVSAATEYLESVRQKTKTTCRECGFDRRFLMVLPCGHLCCAHCVEDIKKELGEPCCNFCGDPYDEDDFDYLQPTLTGEISARGREKTIAKLQASEVPASRIANVATYMDSRKSKPPTECISCHRQLHLLLIVPCGHMCCADCAEKRYQEAGPSCCLCHQPYSRKGFKALQPGIHAEPLDDNDQRRKKVSINKKRKRAGPSTKKAVKRLVNLKRDFWKIESSKIFYMATRVRELMKEFEKPSRGRQRELKIIIFSQVRESIWRTKVAFKQQDIPTADFIALINPRQRIANLEAFRSSSDLHVLLLSNLGSHGLDLSFVTHIFLLEEIWDKSVEQQVISRAHRMGATHSVVVEQLWMRGTVECQLTSMNQQLFKRERSGEDRESGQHRPTREEVQEASSAGNNLRVLPDDVAGKDGEVRFSVLDESETIIRQGVHTISDSGRVTTVSTMPTSPKKRVMAGSTISSVSPQQTAESAREAAPRVAAKKAKYPPEIIVIDDSSSDEEHKTESDSEDDVRVPLRLQLNQVKQEPEYIEIKDEDTESDC</sequence>
<dbReference type="Pfam" id="PF00271">
    <property type="entry name" value="Helicase_C"/>
    <property type="match status" value="1"/>
</dbReference>
<feature type="region of interest" description="Disordered" evidence="4">
    <location>
        <begin position="291"/>
        <end position="319"/>
    </location>
</feature>
<evidence type="ECO:0000313" key="6">
    <source>
        <dbReference type="EMBL" id="KAG6971636.1"/>
    </source>
</evidence>
<dbReference type="GO" id="GO:0016787">
    <property type="term" value="F:hydrolase activity"/>
    <property type="evidence" value="ECO:0007669"/>
    <property type="project" value="UniProtKB-KW"/>
</dbReference>
<dbReference type="EMBL" id="JAENGY010000153">
    <property type="protein sequence ID" value="KAG6971636.1"/>
    <property type="molecule type" value="Genomic_DNA"/>
</dbReference>
<dbReference type="GO" id="GO:0008094">
    <property type="term" value="F:ATP-dependent activity, acting on DNA"/>
    <property type="evidence" value="ECO:0007669"/>
    <property type="project" value="TreeGrafter"/>
</dbReference>
<dbReference type="InterPro" id="IPR049730">
    <property type="entry name" value="SNF2/RAD54-like_C"/>
</dbReference>
<protein>
    <recommendedName>
        <fullName evidence="5">Helicase C-terminal domain-containing protein</fullName>
    </recommendedName>
</protein>
<evidence type="ECO:0000256" key="3">
    <source>
        <dbReference type="ARBA" id="ARBA00022840"/>
    </source>
</evidence>